<dbReference type="InterPro" id="IPR037278">
    <property type="entry name" value="ARFGAP/RecO"/>
</dbReference>
<dbReference type="Pfam" id="PF02565">
    <property type="entry name" value="RecO_C"/>
    <property type="match status" value="1"/>
</dbReference>
<evidence type="ECO:0000259" key="8">
    <source>
        <dbReference type="Pfam" id="PF11967"/>
    </source>
</evidence>
<comment type="function">
    <text evidence="7">Involved in DNA repair and RecF pathway recombination.</text>
</comment>
<dbReference type="PANTHER" id="PTHR33991">
    <property type="entry name" value="DNA REPAIR PROTEIN RECO"/>
    <property type="match status" value="1"/>
</dbReference>
<sequence length="251" mass="27919">MVLRYKLMSNTAYQDEVIILKVKDWQTADKYAVCFSRAHGKIPFLAYGARYARTTGGRLIQPFAMLDMQLYSGKRLDSMKSCELIALPQQMDIKQMAYASVIAEVTEALTEAHEPQEDIYELLVGAVQILSRNNPRLVALSAICKLLVLTGFAPVYDACVNCTEAVEGDAFFSVVQGGLICEACHGGEELLFSSGAQKLLQELIALDFNDPQPFTVRGGDLMQLEQILYRFIVYQIDKPLKSLSFLAQLGL</sequence>
<dbReference type="HOGENOM" id="CLU_066632_1_0_9"/>
<dbReference type="Gene3D" id="2.40.50.140">
    <property type="entry name" value="Nucleic acid-binding proteins"/>
    <property type="match status" value="1"/>
</dbReference>
<evidence type="ECO:0000256" key="5">
    <source>
        <dbReference type="ARBA" id="ARBA00023204"/>
    </source>
</evidence>
<gene>
    <name evidence="7" type="primary">recO</name>
    <name evidence="9" type="ORF">BN533_00040</name>
</gene>
<keyword evidence="3 7" id="KW-0227">DNA damage</keyword>
<evidence type="ECO:0000256" key="6">
    <source>
        <dbReference type="ARBA" id="ARBA00033409"/>
    </source>
</evidence>
<evidence type="ECO:0000256" key="1">
    <source>
        <dbReference type="ARBA" id="ARBA00007452"/>
    </source>
</evidence>
<comment type="caution">
    <text evidence="9">The sequence shown here is derived from an EMBL/GenBank/DDBJ whole genome shotgun (WGS) entry which is preliminary data.</text>
</comment>
<protein>
    <recommendedName>
        <fullName evidence="2 7">DNA repair protein RecO</fullName>
    </recommendedName>
    <alternativeName>
        <fullName evidence="6 7">Recombination protein O</fullName>
    </alternativeName>
</protein>
<name>R6IH37_9FIRM</name>
<dbReference type="GO" id="GO:0043590">
    <property type="term" value="C:bacterial nucleoid"/>
    <property type="evidence" value="ECO:0007669"/>
    <property type="project" value="TreeGrafter"/>
</dbReference>
<dbReference type="eggNOG" id="COG1381">
    <property type="taxonomic scope" value="Bacteria"/>
</dbReference>
<dbReference type="NCBIfam" id="TIGR00613">
    <property type="entry name" value="reco"/>
    <property type="match status" value="1"/>
</dbReference>
<evidence type="ECO:0000256" key="2">
    <source>
        <dbReference type="ARBA" id="ARBA00021310"/>
    </source>
</evidence>
<dbReference type="GO" id="GO:0006302">
    <property type="term" value="P:double-strand break repair"/>
    <property type="evidence" value="ECO:0007669"/>
    <property type="project" value="TreeGrafter"/>
</dbReference>
<dbReference type="EMBL" id="CBDS010000060">
    <property type="protein sequence ID" value="CDB45869.1"/>
    <property type="molecule type" value="Genomic_DNA"/>
</dbReference>
<dbReference type="STRING" id="1262914.BN533_00040"/>
<dbReference type="Gene3D" id="1.20.1440.120">
    <property type="entry name" value="Recombination protein O, C-terminal domain"/>
    <property type="match status" value="1"/>
</dbReference>
<dbReference type="InterPro" id="IPR042242">
    <property type="entry name" value="RecO_C"/>
</dbReference>
<feature type="domain" description="DNA replication/recombination mediator RecO N-terminal" evidence="8">
    <location>
        <begin position="12"/>
        <end position="86"/>
    </location>
</feature>
<evidence type="ECO:0000313" key="9">
    <source>
        <dbReference type="EMBL" id="CDB45869.1"/>
    </source>
</evidence>
<dbReference type="AlphaFoldDB" id="R6IH37"/>
<keyword evidence="4 7" id="KW-0233">DNA recombination</keyword>
<evidence type="ECO:0000256" key="7">
    <source>
        <dbReference type="HAMAP-Rule" id="MF_00201"/>
    </source>
</evidence>
<dbReference type="HAMAP" id="MF_00201">
    <property type="entry name" value="RecO"/>
    <property type="match status" value="1"/>
</dbReference>
<dbReference type="Gene3D" id="6.20.220.20">
    <property type="entry name" value="Recombination protein O, zinc-binding domain"/>
    <property type="match status" value="1"/>
</dbReference>
<reference evidence="9" key="1">
    <citation type="submission" date="2012-11" db="EMBL/GenBank/DDBJ databases">
        <title>Dependencies among metagenomic species, viruses, plasmids and units of genetic variation.</title>
        <authorList>
            <person name="Nielsen H.B."/>
            <person name="Almeida M."/>
            <person name="Juncker A.S."/>
            <person name="Rasmussen S."/>
            <person name="Li J."/>
            <person name="Sunagawa S."/>
            <person name="Plichta D."/>
            <person name="Gautier L."/>
            <person name="Le Chatelier E."/>
            <person name="Peletier E."/>
            <person name="Bonde I."/>
            <person name="Nielsen T."/>
            <person name="Manichanh C."/>
            <person name="Arumugam M."/>
            <person name="Batto J."/>
            <person name="Santos M.B.Q.D."/>
            <person name="Blom N."/>
            <person name="Borruel N."/>
            <person name="Burgdorf K.S."/>
            <person name="Boumezbeur F."/>
            <person name="Casellas F."/>
            <person name="Dore J."/>
            <person name="Guarner F."/>
            <person name="Hansen T."/>
            <person name="Hildebrand F."/>
            <person name="Kaas R.S."/>
            <person name="Kennedy S."/>
            <person name="Kristiansen K."/>
            <person name="Kultima J.R."/>
            <person name="Leonard P."/>
            <person name="Levenez F."/>
            <person name="Lund O."/>
            <person name="Moumen B."/>
            <person name="Le Paslier D."/>
            <person name="Pons N."/>
            <person name="Pedersen O."/>
            <person name="Prifti E."/>
            <person name="Qin J."/>
            <person name="Raes J."/>
            <person name="Tap J."/>
            <person name="Tims S."/>
            <person name="Ussery D.W."/>
            <person name="Yamada T."/>
            <person name="MetaHit consortium"/>
            <person name="Renault P."/>
            <person name="Sicheritz-Ponten T."/>
            <person name="Bork P."/>
            <person name="Wang J."/>
            <person name="Brunak S."/>
            <person name="Ehrlich S.D."/>
        </authorList>
    </citation>
    <scope>NUCLEOTIDE SEQUENCE [LARGE SCALE GENOMIC DNA]</scope>
</reference>
<evidence type="ECO:0000256" key="4">
    <source>
        <dbReference type="ARBA" id="ARBA00023172"/>
    </source>
</evidence>
<dbReference type="Pfam" id="PF11967">
    <property type="entry name" value="RecO_N"/>
    <property type="match status" value="1"/>
</dbReference>
<comment type="similarity">
    <text evidence="1 7">Belongs to the RecO family.</text>
</comment>
<dbReference type="InterPro" id="IPR012340">
    <property type="entry name" value="NA-bd_OB-fold"/>
</dbReference>
<organism evidence="9">
    <name type="scientific">Phascolarctobacterium faecium</name>
    <dbReference type="NCBI Taxonomy" id="33025"/>
    <lineage>
        <taxon>Bacteria</taxon>
        <taxon>Bacillati</taxon>
        <taxon>Bacillota</taxon>
        <taxon>Negativicutes</taxon>
        <taxon>Acidaminococcales</taxon>
        <taxon>Acidaminococcaceae</taxon>
        <taxon>Phascolarctobacterium</taxon>
    </lineage>
</organism>
<dbReference type="PANTHER" id="PTHR33991:SF1">
    <property type="entry name" value="DNA REPAIR PROTEIN RECO"/>
    <property type="match status" value="1"/>
</dbReference>
<proteinExistence type="inferred from homology"/>
<accession>R6IH37</accession>
<evidence type="ECO:0000256" key="3">
    <source>
        <dbReference type="ARBA" id="ARBA00022763"/>
    </source>
</evidence>
<dbReference type="SUPFAM" id="SSF57863">
    <property type="entry name" value="ArfGap/RecO-like zinc finger"/>
    <property type="match status" value="1"/>
</dbReference>
<dbReference type="InterPro" id="IPR003717">
    <property type="entry name" value="RecO"/>
</dbReference>
<keyword evidence="5 7" id="KW-0234">DNA repair</keyword>
<dbReference type="SUPFAM" id="SSF50249">
    <property type="entry name" value="Nucleic acid-binding proteins"/>
    <property type="match status" value="1"/>
</dbReference>
<dbReference type="InterPro" id="IPR022572">
    <property type="entry name" value="DNA_rep/recomb_RecO_N"/>
</dbReference>
<dbReference type="GO" id="GO:0006310">
    <property type="term" value="P:DNA recombination"/>
    <property type="evidence" value="ECO:0007669"/>
    <property type="project" value="UniProtKB-UniRule"/>
</dbReference>